<evidence type="ECO:0000256" key="7">
    <source>
        <dbReference type="SAM" id="Phobius"/>
    </source>
</evidence>
<dbReference type="SUPFAM" id="SSF144091">
    <property type="entry name" value="Rhomboid-like"/>
    <property type="match status" value="1"/>
</dbReference>
<feature type="transmembrane region" description="Helical" evidence="7">
    <location>
        <begin position="43"/>
        <end position="66"/>
    </location>
</feature>
<evidence type="ECO:0000313" key="10">
    <source>
        <dbReference type="Proteomes" id="UP000269793"/>
    </source>
</evidence>
<reference evidence="9 10" key="1">
    <citation type="submission" date="2018-10" db="EMBL/GenBank/DDBJ databases">
        <title>Complete genome sequence of Malassezia restricta CBS 7877.</title>
        <authorList>
            <person name="Morand S.C."/>
            <person name="Bertignac M."/>
            <person name="Iltis A."/>
            <person name="Kolder I."/>
            <person name="Pirovano W."/>
            <person name="Jourdain R."/>
            <person name="Clavaud C."/>
        </authorList>
    </citation>
    <scope>NUCLEOTIDE SEQUENCE [LARGE SCALE GENOMIC DNA]</scope>
    <source>
        <strain evidence="9 10">CBS 7877</strain>
    </source>
</reference>
<sequence length="385" mass="42708">MLFSTWLGRTLHTTSRCSARVSRLHRADVNNARRIRLTPPPSIFRALGFVGGVSAVTYLGCAAWSVRTNERIARETDASISFSFFLGTRKNYEMLVQNDRAEQWAQGYHRLAVSLQAWPHALRRACLCVYEKVADTYLGLPTYQQAVVPLVALHTAVFAAWMLSPALRTTSLMYRLFTHRPASGRVVTLLTSATSHKGLAHFVLNNLALWSVGSCAIQALPRDKRDAQVEADTQPHFVAFYVAAGLFASLVSHLALAWRWRMVPKPAPRLARRASLGASGAIYAAFALCACTMPHVQLSLVFLPMLTFPIKWGFGSLVLLDVVGAVRGWRVFDHVAHLGGAAFGFVYYLVGPSIWNACRGIYGIRRTNESQRVHEVGIPAAFRPW</sequence>
<proteinExistence type="inferred from homology"/>
<dbReference type="PANTHER" id="PTHR43731:SF14">
    <property type="entry name" value="PRESENILIN-ASSOCIATED RHOMBOID-LIKE PROTEIN, MITOCHONDRIAL"/>
    <property type="match status" value="1"/>
</dbReference>
<evidence type="ECO:0000256" key="2">
    <source>
        <dbReference type="ARBA" id="ARBA00009045"/>
    </source>
</evidence>
<feature type="domain" description="Peptidase S54 rhomboid" evidence="8">
    <location>
        <begin position="184"/>
        <end position="349"/>
    </location>
</feature>
<feature type="transmembrane region" description="Helical" evidence="7">
    <location>
        <begin position="146"/>
        <end position="167"/>
    </location>
</feature>
<dbReference type="AlphaFoldDB" id="A0A3G2S3E8"/>
<feature type="transmembrane region" description="Helical" evidence="7">
    <location>
        <begin position="199"/>
        <end position="217"/>
    </location>
</feature>
<protein>
    <submittedName>
        <fullName evidence="9">Presenilins-associated rhomboid-like protein, mitochondrial</fullName>
        <ecNumber evidence="9">3.4.21.105</ecNumber>
    </submittedName>
</protein>
<dbReference type="STRING" id="425264.A0A3G2S3E8"/>
<dbReference type="OrthoDB" id="10260614at2759"/>
<evidence type="ECO:0000256" key="4">
    <source>
        <dbReference type="ARBA" id="ARBA00022801"/>
    </source>
</evidence>
<dbReference type="InterPro" id="IPR035952">
    <property type="entry name" value="Rhomboid-like_sf"/>
</dbReference>
<comment type="subcellular location">
    <subcellularLocation>
        <location evidence="1">Membrane</location>
        <topology evidence="1">Multi-pass membrane protein</topology>
    </subcellularLocation>
</comment>
<accession>A0A3G2S3E8</accession>
<keyword evidence="5 7" id="KW-1133">Transmembrane helix</keyword>
<feature type="transmembrane region" description="Helical" evidence="7">
    <location>
        <begin position="280"/>
        <end position="303"/>
    </location>
</feature>
<dbReference type="Pfam" id="PF01694">
    <property type="entry name" value="Rhomboid"/>
    <property type="match status" value="1"/>
</dbReference>
<keyword evidence="4 9" id="KW-0378">Hydrolase</keyword>
<dbReference type="EC" id="3.4.21.105" evidence="9"/>
<dbReference type="InterPro" id="IPR022764">
    <property type="entry name" value="Peptidase_S54_rhomboid_dom"/>
</dbReference>
<feature type="transmembrane region" description="Helical" evidence="7">
    <location>
        <begin position="238"/>
        <end position="260"/>
    </location>
</feature>
<dbReference type="Proteomes" id="UP000269793">
    <property type="component" value="Chromosome II"/>
</dbReference>
<organism evidence="9 10">
    <name type="scientific">Malassezia restricta (strain ATCC 96810 / NBRC 103918 / CBS 7877)</name>
    <name type="common">Seborrheic dermatitis infection agent</name>
    <dbReference type="NCBI Taxonomy" id="425264"/>
    <lineage>
        <taxon>Eukaryota</taxon>
        <taxon>Fungi</taxon>
        <taxon>Dikarya</taxon>
        <taxon>Basidiomycota</taxon>
        <taxon>Ustilaginomycotina</taxon>
        <taxon>Malasseziomycetes</taxon>
        <taxon>Malasseziales</taxon>
        <taxon>Malasseziaceae</taxon>
        <taxon>Malassezia</taxon>
    </lineage>
</organism>
<name>A0A3G2S3E8_MALR7</name>
<dbReference type="VEuPathDB" id="FungiDB:DNF11_0882"/>
<evidence type="ECO:0000256" key="1">
    <source>
        <dbReference type="ARBA" id="ARBA00004141"/>
    </source>
</evidence>
<evidence type="ECO:0000256" key="3">
    <source>
        <dbReference type="ARBA" id="ARBA00022692"/>
    </source>
</evidence>
<gene>
    <name evidence="9" type="primary">parl</name>
    <name evidence="9" type="ORF">DNF11_0882</name>
</gene>
<dbReference type="PANTHER" id="PTHR43731">
    <property type="entry name" value="RHOMBOID PROTEASE"/>
    <property type="match status" value="1"/>
</dbReference>
<dbReference type="EMBL" id="CP033149">
    <property type="protein sequence ID" value="AYO41832.1"/>
    <property type="molecule type" value="Genomic_DNA"/>
</dbReference>
<keyword evidence="6 7" id="KW-0472">Membrane</keyword>
<comment type="similarity">
    <text evidence="2">Belongs to the peptidase S54 family.</text>
</comment>
<dbReference type="Gene3D" id="1.20.1540.10">
    <property type="entry name" value="Rhomboid-like"/>
    <property type="match status" value="1"/>
</dbReference>
<evidence type="ECO:0000259" key="8">
    <source>
        <dbReference type="Pfam" id="PF01694"/>
    </source>
</evidence>
<evidence type="ECO:0000256" key="6">
    <source>
        <dbReference type="ARBA" id="ARBA00023136"/>
    </source>
</evidence>
<evidence type="ECO:0000313" key="9">
    <source>
        <dbReference type="EMBL" id="AYO41832.1"/>
    </source>
</evidence>
<dbReference type="InterPro" id="IPR050925">
    <property type="entry name" value="Rhomboid_protease_S54"/>
</dbReference>
<keyword evidence="10" id="KW-1185">Reference proteome</keyword>
<dbReference type="GO" id="GO:0016020">
    <property type="term" value="C:membrane"/>
    <property type="evidence" value="ECO:0007669"/>
    <property type="project" value="UniProtKB-SubCell"/>
</dbReference>
<evidence type="ECO:0000256" key="5">
    <source>
        <dbReference type="ARBA" id="ARBA00022989"/>
    </source>
</evidence>
<dbReference type="GO" id="GO:0006465">
    <property type="term" value="P:signal peptide processing"/>
    <property type="evidence" value="ECO:0007669"/>
    <property type="project" value="TreeGrafter"/>
</dbReference>
<keyword evidence="3 7" id="KW-0812">Transmembrane</keyword>
<dbReference type="GO" id="GO:0004252">
    <property type="term" value="F:serine-type endopeptidase activity"/>
    <property type="evidence" value="ECO:0007669"/>
    <property type="project" value="InterPro"/>
</dbReference>
<feature type="transmembrane region" description="Helical" evidence="7">
    <location>
        <begin position="335"/>
        <end position="358"/>
    </location>
</feature>